<dbReference type="PROSITE" id="PS01082">
    <property type="entry name" value="RIBOSOMAL_L7AE"/>
    <property type="match status" value="1"/>
</dbReference>
<dbReference type="GO" id="GO:0031429">
    <property type="term" value="C:box H/ACA snoRNP complex"/>
    <property type="evidence" value="ECO:0007669"/>
    <property type="project" value="UniProtKB-UniRule"/>
</dbReference>
<evidence type="ECO:0000313" key="8">
    <source>
        <dbReference type="Proteomes" id="UP000250043"/>
    </source>
</evidence>
<dbReference type="InterPro" id="IPR029064">
    <property type="entry name" value="Ribosomal_eL30-like_sf"/>
</dbReference>
<evidence type="ECO:0000256" key="1">
    <source>
        <dbReference type="ARBA" id="ARBA00004604"/>
    </source>
</evidence>
<dbReference type="GO" id="GO:0003723">
    <property type="term" value="F:RNA binding"/>
    <property type="evidence" value="ECO:0007669"/>
    <property type="project" value="UniProtKB-UniRule"/>
</dbReference>
<feature type="domain" description="Ribosomal protein eL8/eL30/eS12/Gadd45" evidence="6">
    <location>
        <begin position="16"/>
        <end position="84"/>
    </location>
</feature>
<sequence>MSSASEIWRLNSSCSATKTLNRGIAEVIVLAAGTEALEISLHLSFLCEEKKVPYVFIASKAALGTACGVSRPVIAASIPANENKELSRHIKTSKYSIEKLLHWAL</sequence>
<dbReference type="SUPFAM" id="SSF55315">
    <property type="entry name" value="L30e-like"/>
    <property type="match status" value="1"/>
</dbReference>
<dbReference type="PRINTS" id="PR00883">
    <property type="entry name" value="NUCLEARHMG"/>
</dbReference>
<evidence type="ECO:0000256" key="5">
    <source>
        <dbReference type="RuleBase" id="RU366039"/>
    </source>
</evidence>
<evidence type="ECO:0000259" key="6">
    <source>
        <dbReference type="Pfam" id="PF01248"/>
    </source>
</evidence>
<dbReference type="GO" id="GO:0000398">
    <property type="term" value="P:mRNA splicing, via spliceosome"/>
    <property type="evidence" value="ECO:0007669"/>
    <property type="project" value="UniProtKB-UniRule"/>
</dbReference>
<dbReference type="Proteomes" id="UP000250043">
    <property type="component" value="Unassembled WGS sequence"/>
</dbReference>
<keyword evidence="4 5" id="KW-0687">Ribonucleoprotein</keyword>
<organism evidence="7 8">
    <name type="scientific">Obba rivulosa</name>
    <dbReference type="NCBI Taxonomy" id="1052685"/>
    <lineage>
        <taxon>Eukaryota</taxon>
        <taxon>Fungi</taxon>
        <taxon>Dikarya</taxon>
        <taxon>Basidiomycota</taxon>
        <taxon>Agaricomycotina</taxon>
        <taxon>Agaricomycetes</taxon>
        <taxon>Polyporales</taxon>
        <taxon>Gelatoporiaceae</taxon>
        <taxon>Obba</taxon>
    </lineage>
</organism>
<name>A0A8E2APU2_9APHY</name>
<keyword evidence="3 5" id="KW-0539">Nucleus</keyword>
<dbReference type="EMBL" id="KV722555">
    <property type="protein sequence ID" value="OCH85907.1"/>
    <property type="molecule type" value="Genomic_DNA"/>
</dbReference>
<dbReference type="InterPro" id="IPR004037">
    <property type="entry name" value="Ribosomal_eL8-like_CS"/>
</dbReference>
<comment type="similarity">
    <text evidence="2 5">Belongs to the eukaryotic ribosomal protein eL8 family.</text>
</comment>
<comment type="function">
    <text evidence="5">Required for ribosome biogenesis. Part of a complex which catalyzes pseudouridylation of rRNA. This involves the isomerization of uridine such that the ribose is subsequently attached to C5, instead of the normal N1. Pseudouridine ('psi') residues may serve to stabilize the conformation of rRNAs.</text>
</comment>
<dbReference type="InterPro" id="IPR018492">
    <property type="entry name" value="Ribosomal_eL8/Nhp2"/>
</dbReference>
<dbReference type="InterPro" id="IPR004038">
    <property type="entry name" value="Ribosomal_eL8/eL30/eS12/Gad45"/>
</dbReference>
<dbReference type="OrthoDB" id="1924699at2759"/>
<dbReference type="InterPro" id="IPR002415">
    <property type="entry name" value="H/ACA_rnp_Nhp2-like"/>
</dbReference>
<accession>A0A8E2APU2</accession>
<dbReference type="Pfam" id="PF01248">
    <property type="entry name" value="Ribosomal_L7Ae"/>
    <property type="match status" value="1"/>
</dbReference>
<dbReference type="Gene3D" id="3.30.1330.30">
    <property type="match status" value="1"/>
</dbReference>
<evidence type="ECO:0000256" key="2">
    <source>
        <dbReference type="ARBA" id="ARBA00007337"/>
    </source>
</evidence>
<keyword evidence="8" id="KW-1185">Reference proteome</keyword>
<evidence type="ECO:0000256" key="4">
    <source>
        <dbReference type="ARBA" id="ARBA00023274"/>
    </source>
</evidence>
<evidence type="ECO:0000256" key="3">
    <source>
        <dbReference type="ARBA" id="ARBA00023242"/>
    </source>
</evidence>
<keyword evidence="5" id="KW-0694">RNA-binding</keyword>
<evidence type="ECO:0000313" key="7">
    <source>
        <dbReference type="EMBL" id="OCH85907.1"/>
    </source>
</evidence>
<dbReference type="GO" id="GO:0031120">
    <property type="term" value="P:snRNA pseudouridine synthesis"/>
    <property type="evidence" value="ECO:0007669"/>
    <property type="project" value="UniProtKB-UniRule"/>
</dbReference>
<dbReference type="GO" id="GO:0042254">
    <property type="term" value="P:ribosome biogenesis"/>
    <property type="evidence" value="ECO:0007669"/>
    <property type="project" value="InterPro"/>
</dbReference>
<reference evidence="7 8" key="1">
    <citation type="submission" date="2016-07" db="EMBL/GenBank/DDBJ databases">
        <title>Draft genome of the white-rot fungus Obba rivulosa 3A-2.</title>
        <authorList>
            <consortium name="DOE Joint Genome Institute"/>
            <person name="Miettinen O."/>
            <person name="Riley R."/>
            <person name="Acob R."/>
            <person name="Barry K."/>
            <person name="Cullen D."/>
            <person name="De Vries R."/>
            <person name="Hainaut M."/>
            <person name="Hatakka A."/>
            <person name="Henrissat B."/>
            <person name="Hilden K."/>
            <person name="Kuo R."/>
            <person name="Labutti K."/>
            <person name="Lipzen A."/>
            <person name="Makela M.R."/>
            <person name="Sandor L."/>
            <person name="Spatafora J.W."/>
            <person name="Grigoriev I.V."/>
            <person name="Hibbett D.S."/>
        </authorList>
    </citation>
    <scope>NUCLEOTIDE SEQUENCE [LARGE SCALE GENOMIC DNA]</scope>
    <source>
        <strain evidence="7 8">3A-2</strain>
    </source>
</reference>
<comment type="function">
    <text evidence="5">Common component of the spliceosome and rRNA processing machinery.</text>
</comment>
<dbReference type="PRINTS" id="PR00881">
    <property type="entry name" value="L7ARS6FAMILY"/>
</dbReference>
<comment type="subcellular location">
    <subcellularLocation>
        <location evidence="1 5">Nucleus</location>
        <location evidence="1 5">Nucleolus</location>
    </subcellularLocation>
</comment>
<proteinExistence type="inferred from homology"/>
<protein>
    <recommendedName>
        <fullName evidence="5">H/ACA ribonucleoprotein complex subunit 2</fullName>
    </recommendedName>
    <alternativeName>
        <fullName evidence="5">Nucleolar protein family A member 2</fullName>
    </alternativeName>
</protein>
<dbReference type="AlphaFoldDB" id="A0A8E2APU2"/>
<gene>
    <name evidence="7" type="ORF">OBBRIDRAFT_739011</name>
</gene>